<evidence type="ECO:0000256" key="6">
    <source>
        <dbReference type="ARBA" id="ARBA00022777"/>
    </source>
</evidence>
<feature type="transmembrane region" description="Helical" evidence="9">
    <location>
        <begin position="138"/>
        <end position="156"/>
    </location>
</feature>
<dbReference type="GO" id="GO:0000155">
    <property type="term" value="F:phosphorelay sensor kinase activity"/>
    <property type="evidence" value="ECO:0007669"/>
    <property type="project" value="InterPro"/>
</dbReference>
<evidence type="ECO:0000256" key="3">
    <source>
        <dbReference type="ARBA" id="ARBA00022553"/>
    </source>
</evidence>
<dbReference type="Proteomes" id="UP000563898">
    <property type="component" value="Unassembled WGS sequence"/>
</dbReference>
<dbReference type="Pfam" id="PF07730">
    <property type="entry name" value="HisKA_3"/>
    <property type="match status" value="1"/>
</dbReference>
<dbReference type="Gene3D" id="1.20.5.1930">
    <property type="match status" value="1"/>
</dbReference>
<feature type="transmembrane region" description="Helical" evidence="9">
    <location>
        <begin position="168"/>
        <end position="185"/>
    </location>
</feature>
<dbReference type="AlphaFoldDB" id="A0A846WI59"/>
<evidence type="ECO:0000259" key="11">
    <source>
        <dbReference type="Pfam" id="PF23539"/>
    </source>
</evidence>
<sequence length="421" mass="44624">MPTQIAETARRWRAWWMTDAAPGAAASNGSLATRIGRWLRIGATSPAASAIVPFAVVLACAAIQLSQRGGPTAAHPGAALLVSVLLALPLLVRRRLPVTVFAVLALVAFVQWALDLRLVADIALLIAVYTVAAAYPARTAWAAAAVVEVGAVLAVLRWQASGDRVESLVLLTGPLIAAVCAGIAVRNRRNAILAAADGARRREHERHQTELLTAAHHRQQIAREMHDVVAHGLSVMVTLTEGALATGDRDPAATQDAMRRVADTGREALDDMRDLVRVLRADELPRRPQPGVDDVETLVDECRRTGVDIEFIVAGTATDVSAPEGLTVYRIVQEALTNVRKHADASTVRVNLVYRDDAIDVEVVDDGRSSGGSAEPGFGLTGIAERAAFHGGRTESGPLVGGGWRVWACIPARCVAAGADR</sequence>
<dbReference type="InterPro" id="IPR036890">
    <property type="entry name" value="HATPase_C_sf"/>
</dbReference>
<keyword evidence="9" id="KW-1133">Transmembrane helix</keyword>
<dbReference type="InterPro" id="IPR011712">
    <property type="entry name" value="Sig_transdc_His_kin_sub3_dim/P"/>
</dbReference>
<dbReference type="SUPFAM" id="SSF55874">
    <property type="entry name" value="ATPase domain of HSP90 chaperone/DNA topoisomerase II/histidine kinase"/>
    <property type="match status" value="1"/>
</dbReference>
<dbReference type="Pfam" id="PF23539">
    <property type="entry name" value="DUF7134"/>
    <property type="match status" value="1"/>
</dbReference>
<keyword evidence="9" id="KW-0812">Transmembrane</keyword>
<evidence type="ECO:0000256" key="8">
    <source>
        <dbReference type="ARBA" id="ARBA00023012"/>
    </source>
</evidence>
<evidence type="ECO:0000313" key="13">
    <source>
        <dbReference type="Proteomes" id="UP000563898"/>
    </source>
</evidence>
<name>A0A846WI59_9ACTN</name>
<dbReference type="EC" id="2.7.13.3" evidence="2"/>
<proteinExistence type="predicted"/>
<evidence type="ECO:0000259" key="10">
    <source>
        <dbReference type="Pfam" id="PF07730"/>
    </source>
</evidence>
<feature type="domain" description="DUF7134" evidence="11">
    <location>
        <begin position="54"/>
        <end position="189"/>
    </location>
</feature>
<accession>A0A846WI59</accession>
<protein>
    <recommendedName>
        <fullName evidence="2">histidine kinase</fullName>
        <ecNumber evidence="2">2.7.13.3</ecNumber>
    </recommendedName>
</protein>
<gene>
    <name evidence="12" type="ORF">HGA05_03240</name>
</gene>
<dbReference type="GO" id="GO:0016020">
    <property type="term" value="C:membrane"/>
    <property type="evidence" value="ECO:0007669"/>
    <property type="project" value="InterPro"/>
</dbReference>
<dbReference type="Gene3D" id="3.30.565.10">
    <property type="entry name" value="Histidine kinase-like ATPase, C-terminal domain"/>
    <property type="match status" value="1"/>
</dbReference>
<evidence type="ECO:0000313" key="12">
    <source>
        <dbReference type="EMBL" id="NKY00583.1"/>
    </source>
</evidence>
<evidence type="ECO:0000256" key="7">
    <source>
        <dbReference type="ARBA" id="ARBA00022840"/>
    </source>
</evidence>
<dbReference type="InterPro" id="IPR050482">
    <property type="entry name" value="Sensor_HK_TwoCompSys"/>
</dbReference>
<comment type="catalytic activity">
    <reaction evidence="1">
        <text>ATP + protein L-histidine = ADP + protein N-phospho-L-histidine.</text>
        <dbReference type="EC" id="2.7.13.3"/>
    </reaction>
</comment>
<keyword evidence="9" id="KW-0472">Membrane</keyword>
<dbReference type="PANTHER" id="PTHR24421:SF10">
    <property type="entry name" value="NITRATE_NITRITE SENSOR PROTEIN NARQ"/>
    <property type="match status" value="1"/>
</dbReference>
<feature type="transmembrane region" description="Helical" evidence="9">
    <location>
        <begin position="47"/>
        <end position="67"/>
    </location>
</feature>
<dbReference type="PANTHER" id="PTHR24421">
    <property type="entry name" value="NITRATE/NITRITE SENSOR PROTEIN NARX-RELATED"/>
    <property type="match status" value="1"/>
</dbReference>
<evidence type="ECO:0000256" key="2">
    <source>
        <dbReference type="ARBA" id="ARBA00012438"/>
    </source>
</evidence>
<feature type="domain" description="Signal transduction histidine kinase subgroup 3 dimerisation and phosphoacceptor" evidence="10">
    <location>
        <begin position="218"/>
        <end position="283"/>
    </location>
</feature>
<keyword evidence="6 12" id="KW-0418">Kinase</keyword>
<keyword evidence="4" id="KW-0808">Transferase</keyword>
<dbReference type="GO" id="GO:0046983">
    <property type="term" value="F:protein dimerization activity"/>
    <property type="evidence" value="ECO:0007669"/>
    <property type="project" value="InterPro"/>
</dbReference>
<dbReference type="CDD" id="cd16917">
    <property type="entry name" value="HATPase_UhpB-NarQ-NarX-like"/>
    <property type="match status" value="1"/>
</dbReference>
<feature type="transmembrane region" description="Helical" evidence="9">
    <location>
        <begin position="73"/>
        <end position="92"/>
    </location>
</feature>
<evidence type="ECO:0000256" key="4">
    <source>
        <dbReference type="ARBA" id="ARBA00022679"/>
    </source>
</evidence>
<evidence type="ECO:0000256" key="1">
    <source>
        <dbReference type="ARBA" id="ARBA00000085"/>
    </source>
</evidence>
<dbReference type="InterPro" id="IPR055558">
    <property type="entry name" value="DUF7134"/>
</dbReference>
<dbReference type="GO" id="GO:0005524">
    <property type="term" value="F:ATP binding"/>
    <property type="evidence" value="ECO:0007669"/>
    <property type="project" value="UniProtKB-KW"/>
</dbReference>
<dbReference type="EMBL" id="JAAXPC010000001">
    <property type="protein sequence ID" value="NKY00583.1"/>
    <property type="molecule type" value="Genomic_DNA"/>
</dbReference>
<reference evidence="12 13" key="1">
    <citation type="submission" date="2020-04" db="EMBL/GenBank/DDBJ databases">
        <title>MicrobeNet Type strains.</title>
        <authorList>
            <person name="Nicholson A.C."/>
        </authorList>
    </citation>
    <scope>NUCLEOTIDE SEQUENCE [LARGE SCALE GENOMIC DNA]</scope>
    <source>
        <strain evidence="12 13">ATCC BAA-14</strain>
    </source>
</reference>
<keyword evidence="3" id="KW-0597">Phosphoprotein</keyword>
<evidence type="ECO:0000256" key="9">
    <source>
        <dbReference type="SAM" id="Phobius"/>
    </source>
</evidence>
<evidence type="ECO:0000256" key="5">
    <source>
        <dbReference type="ARBA" id="ARBA00022741"/>
    </source>
</evidence>
<feature type="transmembrane region" description="Helical" evidence="9">
    <location>
        <begin position="99"/>
        <end position="132"/>
    </location>
</feature>
<keyword evidence="7" id="KW-0067">ATP-binding</keyword>
<dbReference type="RefSeq" id="WP_006372106.1">
    <property type="nucleotide sequence ID" value="NZ_JAAXPC010000001.1"/>
</dbReference>
<organism evidence="12 13">
    <name type="scientific">Gordonia polyisoprenivorans</name>
    <dbReference type="NCBI Taxonomy" id="84595"/>
    <lineage>
        <taxon>Bacteria</taxon>
        <taxon>Bacillati</taxon>
        <taxon>Actinomycetota</taxon>
        <taxon>Actinomycetes</taxon>
        <taxon>Mycobacteriales</taxon>
        <taxon>Gordoniaceae</taxon>
        <taxon>Gordonia</taxon>
    </lineage>
</organism>
<comment type="caution">
    <text evidence="12">The sequence shown here is derived from an EMBL/GenBank/DDBJ whole genome shotgun (WGS) entry which is preliminary data.</text>
</comment>
<keyword evidence="5" id="KW-0547">Nucleotide-binding</keyword>
<keyword evidence="8" id="KW-0902">Two-component regulatory system</keyword>